<evidence type="ECO:0000313" key="3">
    <source>
        <dbReference type="Proteomes" id="UP001317870"/>
    </source>
</evidence>
<dbReference type="InterPro" id="IPR038332">
    <property type="entry name" value="PPE_sf"/>
</dbReference>
<proteinExistence type="predicted"/>
<dbReference type="EMBL" id="AP026978">
    <property type="protein sequence ID" value="BDU01518.1"/>
    <property type="molecule type" value="Genomic_DNA"/>
</dbReference>
<dbReference type="Proteomes" id="UP001317870">
    <property type="component" value="Chromosome"/>
</dbReference>
<evidence type="ECO:0000256" key="1">
    <source>
        <dbReference type="SAM" id="MobiDB-lite"/>
    </source>
</evidence>
<feature type="compositionally biased region" description="Basic and acidic residues" evidence="1">
    <location>
        <begin position="14"/>
        <end position="23"/>
    </location>
</feature>
<evidence type="ECO:0008006" key="4">
    <source>
        <dbReference type="Google" id="ProtNLM"/>
    </source>
</evidence>
<gene>
    <name evidence="2" type="ORF">IFM12276_45460</name>
</gene>
<feature type="region of interest" description="Disordered" evidence="1">
    <location>
        <begin position="1"/>
        <end position="26"/>
    </location>
</feature>
<accession>A0ABN6U8B0</accession>
<dbReference type="SUPFAM" id="SSF140453">
    <property type="entry name" value="EsxAB dimer-like"/>
    <property type="match status" value="1"/>
</dbReference>
<organism evidence="2 3">
    <name type="scientific">Nocardia sputorum</name>
    <dbReference type="NCBI Taxonomy" id="2984338"/>
    <lineage>
        <taxon>Bacteria</taxon>
        <taxon>Bacillati</taxon>
        <taxon>Actinomycetota</taxon>
        <taxon>Actinomycetes</taxon>
        <taxon>Mycobacteriales</taxon>
        <taxon>Nocardiaceae</taxon>
        <taxon>Nocardia</taxon>
    </lineage>
</organism>
<dbReference type="InterPro" id="IPR036689">
    <property type="entry name" value="ESAT-6-like_sf"/>
</dbReference>
<evidence type="ECO:0000313" key="2">
    <source>
        <dbReference type="EMBL" id="BDU01518.1"/>
    </source>
</evidence>
<name>A0ABN6U8B0_9NOCA</name>
<dbReference type="Gene3D" id="1.20.1260.20">
    <property type="entry name" value="PPE superfamily"/>
    <property type="match status" value="1"/>
</dbReference>
<protein>
    <recommendedName>
        <fullName evidence="4">WXG100 family type VII secretion target</fullName>
    </recommendedName>
</protein>
<keyword evidence="3" id="KW-1185">Reference proteome</keyword>
<reference evidence="2 3" key="1">
    <citation type="submission" date="2022-11" db="EMBL/GenBank/DDBJ databases">
        <title>Genome Sequencing of Nocardia sp. ON39_IFM12276 and assembly.</title>
        <authorList>
            <person name="Shimojima M."/>
            <person name="Toyokawa M."/>
            <person name="Uesaka K."/>
        </authorList>
    </citation>
    <scope>NUCLEOTIDE SEQUENCE [LARGE SCALE GENOMIC DNA]</scope>
    <source>
        <strain evidence="2 3">IFM 12276</strain>
    </source>
</reference>
<sequence length="298" mass="31747">MSTRVGDWLNEHTPGFDDRKKPENNPLIADGTDYREEYFQETVFWMHDIGLKQDEETKLPGVLSGTIAGDAWEAYANFKNAKTFEAITGGISAGASVADAVVDPFGFVGDQIAGWMLTHVEPYRKVLDGLAGNDKMVAAYSASWNRIAKELTGMSDSWQKGLESDIATWTGNAGDAYRNRATDLIDQIAGAGGVAATLGEIMDTASKIVKAFRKMVQDILTSLAGALIGYTLELAASLGAAGPHVAAAVIARIGRDGLKISTLLLDMAKAFKDVQTLTQAVAAVIYALLGKENQPASA</sequence>